<accession>A0AAW1UG41</accession>
<name>A0AAW1UG41_9CUCU</name>
<protein>
    <submittedName>
        <fullName evidence="1">Uncharacterized protein</fullName>
    </submittedName>
</protein>
<organism evidence="1 2">
    <name type="scientific">Henosepilachna vigintioctopunctata</name>
    <dbReference type="NCBI Taxonomy" id="420089"/>
    <lineage>
        <taxon>Eukaryota</taxon>
        <taxon>Metazoa</taxon>
        <taxon>Ecdysozoa</taxon>
        <taxon>Arthropoda</taxon>
        <taxon>Hexapoda</taxon>
        <taxon>Insecta</taxon>
        <taxon>Pterygota</taxon>
        <taxon>Neoptera</taxon>
        <taxon>Endopterygota</taxon>
        <taxon>Coleoptera</taxon>
        <taxon>Polyphaga</taxon>
        <taxon>Cucujiformia</taxon>
        <taxon>Coccinelloidea</taxon>
        <taxon>Coccinellidae</taxon>
        <taxon>Epilachninae</taxon>
        <taxon>Epilachnini</taxon>
        <taxon>Henosepilachna</taxon>
    </lineage>
</organism>
<dbReference type="EMBL" id="JARQZJ010000059">
    <property type="protein sequence ID" value="KAK9878776.1"/>
    <property type="molecule type" value="Genomic_DNA"/>
</dbReference>
<comment type="caution">
    <text evidence="1">The sequence shown here is derived from an EMBL/GenBank/DDBJ whole genome shotgun (WGS) entry which is preliminary data.</text>
</comment>
<gene>
    <name evidence="1" type="ORF">WA026_023796</name>
</gene>
<keyword evidence="2" id="KW-1185">Reference proteome</keyword>
<evidence type="ECO:0000313" key="2">
    <source>
        <dbReference type="Proteomes" id="UP001431783"/>
    </source>
</evidence>
<evidence type="ECO:0000313" key="1">
    <source>
        <dbReference type="EMBL" id="KAK9878776.1"/>
    </source>
</evidence>
<dbReference type="PANTHER" id="PTHR37445">
    <property type="entry name" value="PROTEIN CBG24663"/>
    <property type="match status" value="1"/>
</dbReference>
<reference evidence="1 2" key="1">
    <citation type="submission" date="2023-03" db="EMBL/GenBank/DDBJ databases">
        <title>Genome insight into feeding habits of ladybird beetles.</title>
        <authorList>
            <person name="Li H.-S."/>
            <person name="Huang Y.-H."/>
            <person name="Pang H."/>
        </authorList>
    </citation>
    <scope>NUCLEOTIDE SEQUENCE [LARGE SCALE GENOMIC DNA]</scope>
    <source>
        <strain evidence="1">SYSU_2023b</strain>
        <tissue evidence="1">Whole body</tissue>
    </source>
</reference>
<proteinExistence type="predicted"/>
<dbReference type="Proteomes" id="UP001431783">
    <property type="component" value="Unassembled WGS sequence"/>
</dbReference>
<dbReference type="AlphaFoldDB" id="A0AAW1UG41"/>
<sequence length="205" mass="23845">MKELEITREHEMKHHIQSLLKKTSPNNKDVLQVISLMGLDGKNQRDAPVGELNMFQELPERTNRARNIMIFNVEGSNFNKVKDRASHDKSQILELLTKLDVEPVDFRVYRIGRTSLPRPVKVIFNNPSLPAEILRKKFKLIPSGVKIKNDLTQFQRIQMKEVYAELKRRKENGEEGLIVRYRNNAPVIMKEIPPRPHSSVETKND</sequence>
<dbReference type="PANTHER" id="PTHR37445:SF3">
    <property type="entry name" value="ZINC FINGER PHD-TYPE DOMAIN-CONTAINING PROTEIN"/>
    <property type="match status" value="1"/>
</dbReference>